<feature type="signal peptide" evidence="2">
    <location>
        <begin position="1"/>
        <end position="24"/>
    </location>
</feature>
<name>A0A2A9DP91_9CORY</name>
<organism evidence="3 4">
    <name type="scientific">Corynebacterium renale</name>
    <dbReference type="NCBI Taxonomy" id="1724"/>
    <lineage>
        <taxon>Bacteria</taxon>
        <taxon>Bacillati</taxon>
        <taxon>Actinomycetota</taxon>
        <taxon>Actinomycetes</taxon>
        <taxon>Mycobacteriales</taxon>
        <taxon>Corynebacteriaceae</taxon>
        <taxon>Corynebacterium</taxon>
    </lineage>
</organism>
<dbReference type="Proteomes" id="UP000221653">
    <property type="component" value="Unassembled WGS sequence"/>
</dbReference>
<dbReference type="PROSITE" id="PS51257">
    <property type="entry name" value="PROKAR_LIPOPROTEIN"/>
    <property type="match status" value="1"/>
</dbReference>
<dbReference type="RefSeq" id="WP_053072913.1">
    <property type="nucleotide sequence ID" value="NZ_LDYE01000011.1"/>
</dbReference>
<keyword evidence="1" id="KW-0812">Transmembrane</keyword>
<keyword evidence="4" id="KW-1185">Reference proteome</keyword>
<evidence type="ECO:0000313" key="3">
    <source>
        <dbReference type="EMBL" id="PFG27740.1"/>
    </source>
</evidence>
<evidence type="ECO:0000313" key="4">
    <source>
        <dbReference type="Proteomes" id="UP000221653"/>
    </source>
</evidence>
<evidence type="ECO:0008006" key="5">
    <source>
        <dbReference type="Google" id="ProtNLM"/>
    </source>
</evidence>
<reference evidence="3 4" key="1">
    <citation type="submission" date="2017-10" db="EMBL/GenBank/DDBJ databases">
        <title>Sequencing the genomes of 1000 actinobacteria strains.</title>
        <authorList>
            <person name="Klenk H.-P."/>
        </authorList>
    </citation>
    <scope>NUCLEOTIDE SEQUENCE [LARGE SCALE GENOMIC DNA]</scope>
    <source>
        <strain evidence="3 4">DSM 20688</strain>
    </source>
</reference>
<feature type="transmembrane region" description="Helical" evidence="1">
    <location>
        <begin position="94"/>
        <end position="112"/>
    </location>
</feature>
<gene>
    <name evidence="3" type="ORF">ATK06_0816</name>
</gene>
<feature type="chain" id="PRO_5012608675" description="Secreted protein" evidence="2">
    <location>
        <begin position="25"/>
        <end position="121"/>
    </location>
</feature>
<dbReference type="AlphaFoldDB" id="A0A2A9DP91"/>
<dbReference type="OrthoDB" id="4431101at2"/>
<keyword evidence="1" id="KW-0472">Membrane</keyword>
<evidence type="ECO:0000256" key="1">
    <source>
        <dbReference type="SAM" id="Phobius"/>
    </source>
</evidence>
<accession>A0A2A9DP91</accession>
<comment type="caution">
    <text evidence="3">The sequence shown here is derived from an EMBL/GenBank/DDBJ whole genome shotgun (WGS) entry which is preliminary data.</text>
</comment>
<protein>
    <recommendedName>
        <fullName evidence="5">Secreted protein</fullName>
    </recommendedName>
</protein>
<sequence>MKRFVAGVLAVATACSLSTGVANAKTSSDVNDVELGAYILEKGVQDLANPGAGITSSLKDLARSDYKDEDAKALLSSYRNDALNGYKLGTTFDILLGTGIAATVLAAIAAAIQSGAVKLPF</sequence>
<dbReference type="EMBL" id="PDJF01000001">
    <property type="protein sequence ID" value="PFG27740.1"/>
    <property type="molecule type" value="Genomic_DNA"/>
</dbReference>
<proteinExistence type="predicted"/>
<evidence type="ECO:0000256" key="2">
    <source>
        <dbReference type="SAM" id="SignalP"/>
    </source>
</evidence>
<keyword evidence="2" id="KW-0732">Signal</keyword>
<keyword evidence="1" id="KW-1133">Transmembrane helix</keyword>